<accession>A0AAW0SXN7</accession>
<dbReference type="AlphaFoldDB" id="A0AAW0SXN7"/>
<dbReference type="EMBL" id="JARAKH010000043">
    <property type="protein sequence ID" value="KAK8379739.1"/>
    <property type="molecule type" value="Genomic_DNA"/>
</dbReference>
<organism evidence="1 2">
    <name type="scientific">Scylla paramamosain</name>
    <name type="common">Mud crab</name>
    <dbReference type="NCBI Taxonomy" id="85552"/>
    <lineage>
        <taxon>Eukaryota</taxon>
        <taxon>Metazoa</taxon>
        <taxon>Ecdysozoa</taxon>
        <taxon>Arthropoda</taxon>
        <taxon>Crustacea</taxon>
        <taxon>Multicrustacea</taxon>
        <taxon>Malacostraca</taxon>
        <taxon>Eumalacostraca</taxon>
        <taxon>Eucarida</taxon>
        <taxon>Decapoda</taxon>
        <taxon>Pleocyemata</taxon>
        <taxon>Brachyura</taxon>
        <taxon>Eubrachyura</taxon>
        <taxon>Portunoidea</taxon>
        <taxon>Portunidae</taxon>
        <taxon>Portuninae</taxon>
        <taxon>Scylla</taxon>
    </lineage>
</organism>
<reference evidence="1 2" key="1">
    <citation type="submission" date="2023-03" db="EMBL/GenBank/DDBJ databases">
        <title>High-quality genome of Scylla paramamosain provides insights in environmental adaptation.</title>
        <authorList>
            <person name="Zhang L."/>
        </authorList>
    </citation>
    <scope>NUCLEOTIDE SEQUENCE [LARGE SCALE GENOMIC DNA]</scope>
    <source>
        <strain evidence="1">LZ_2023a</strain>
        <tissue evidence="1">Muscle</tissue>
    </source>
</reference>
<name>A0AAW0SXN7_SCYPA</name>
<sequence>MLWGQTDERPQQHLTALFPSAGAWWGTLPALVVVSTAAVLLRACCEGLPPPPTPPPRMHGSRKPPDNCGALWLTLNLVNLTQFNPTYEICVARSIS</sequence>
<dbReference type="Proteomes" id="UP001487740">
    <property type="component" value="Unassembled WGS sequence"/>
</dbReference>
<proteinExistence type="predicted"/>
<evidence type="ECO:0000313" key="2">
    <source>
        <dbReference type="Proteomes" id="UP001487740"/>
    </source>
</evidence>
<comment type="caution">
    <text evidence="1">The sequence shown here is derived from an EMBL/GenBank/DDBJ whole genome shotgun (WGS) entry which is preliminary data.</text>
</comment>
<gene>
    <name evidence="1" type="ORF">O3P69_019620</name>
</gene>
<evidence type="ECO:0000313" key="1">
    <source>
        <dbReference type="EMBL" id="KAK8379739.1"/>
    </source>
</evidence>
<keyword evidence="2" id="KW-1185">Reference proteome</keyword>
<protein>
    <submittedName>
        <fullName evidence="1">Uncharacterized protein</fullName>
    </submittedName>
</protein>